<dbReference type="AlphaFoldDB" id="A0A2Z6ZXL9"/>
<sequence>MGKGIDRLYHCSVQPGYLKILQMGNTDPRHKSRKTKYEFKPQYEELSKQLNMQHAINQCYECMRAVKGIRSARPVYQPANKLKSPLYHSVSTGKSSVREHRGPSAHHSLVVDTRIRARQKFTACETDFSWFEILGRRLQGTEIQKLKRAGCRICSTGNAHAEAFGIFQLVVPGFLTSINRKSKSQGV</sequence>
<evidence type="ECO:0000313" key="2">
    <source>
        <dbReference type="Proteomes" id="UP000250235"/>
    </source>
</evidence>
<protein>
    <submittedName>
        <fullName evidence="1">BRCT domain-containing protein</fullName>
    </submittedName>
</protein>
<evidence type="ECO:0000313" key="1">
    <source>
        <dbReference type="EMBL" id="KZV13939.1"/>
    </source>
</evidence>
<dbReference type="EMBL" id="KV023874">
    <property type="protein sequence ID" value="KZV13939.1"/>
    <property type="molecule type" value="Genomic_DNA"/>
</dbReference>
<gene>
    <name evidence="1" type="ORF">F511_44774</name>
</gene>
<keyword evidence="2" id="KW-1185">Reference proteome</keyword>
<proteinExistence type="predicted"/>
<organism evidence="1 2">
    <name type="scientific">Dorcoceras hygrometricum</name>
    <dbReference type="NCBI Taxonomy" id="472368"/>
    <lineage>
        <taxon>Eukaryota</taxon>
        <taxon>Viridiplantae</taxon>
        <taxon>Streptophyta</taxon>
        <taxon>Embryophyta</taxon>
        <taxon>Tracheophyta</taxon>
        <taxon>Spermatophyta</taxon>
        <taxon>Magnoliopsida</taxon>
        <taxon>eudicotyledons</taxon>
        <taxon>Gunneridae</taxon>
        <taxon>Pentapetalae</taxon>
        <taxon>asterids</taxon>
        <taxon>lamiids</taxon>
        <taxon>Lamiales</taxon>
        <taxon>Gesneriaceae</taxon>
        <taxon>Didymocarpoideae</taxon>
        <taxon>Trichosporeae</taxon>
        <taxon>Loxocarpinae</taxon>
        <taxon>Dorcoceras</taxon>
    </lineage>
</organism>
<dbReference type="Proteomes" id="UP000250235">
    <property type="component" value="Unassembled WGS sequence"/>
</dbReference>
<name>A0A2Z6ZXL9_9LAMI</name>
<accession>A0A2Z6ZXL9</accession>
<reference evidence="1 2" key="1">
    <citation type="journal article" date="2015" name="Proc. Natl. Acad. Sci. U.S.A.">
        <title>The resurrection genome of Boea hygrometrica: A blueprint for survival of dehydration.</title>
        <authorList>
            <person name="Xiao L."/>
            <person name="Yang G."/>
            <person name="Zhang L."/>
            <person name="Yang X."/>
            <person name="Zhao S."/>
            <person name="Ji Z."/>
            <person name="Zhou Q."/>
            <person name="Hu M."/>
            <person name="Wang Y."/>
            <person name="Chen M."/>
            <person name="Xu Y."/>
            <person name="Jin H."/>
            <person name="Xiao X."/>
            <person name="Hu G."/>
            <person name="Bao F."/>
            <person name="Hu Y."/>
            <person name="Wan P."/>
            <person name="Li L."/>
            <person name="Deng X."/>
            <person name="Kuang T."/>
            <person name="Xiang C."/>
            <person name="Zhu J.K."/>
            <person name="Oliver M.J."/>
            <person name="He Y."/>
        </authorList>
    </citation>
    <scope>NUCLEOTIDE SEQUENCE [LARGE SCALE GENOMIC DNA]</scope>
    <source>
        <strain evidence="2">cv. XS01</strain>
    </source>
</reference>